<dbReference type="InterPro" id="IPR004839">
    <property type="entry name" value="Aminotransferase_I/II_large"/>
</dbReference>
<evidence type="ECO:0000256" key="3">
    <source>
        <dbReference type="ARBA" id="ARBA00023015"/>
    </source>
</evidence>
<accession>A0A7W3P486</accession>
<dbReference type="Proteomes" id="UP000523079">
    <property type="component" value="Unassembled WGS sequence"/>
</dbReference>
<dbReference type="PANTHER" id="PTHR46577:SF1">
    <property type="entry name" value="HTH-TYPE TRANSCRIPTIONAL REGULATORY PROTEIN GABR"/>
    <property type="match status" value="1"/>
</dbReference>
<dbReference type="InterPro" id="IPR000524">
    <property type="entry name" value="Tscrpt_reg_HTH_GntR"/>
</dbReference>
<sequence length="441" mass="45149">MDAVRYRPRGGTVKELVADLEQAIAAGTLPPEAPLPPIRALADDLGVAPGTVAGAYATLRDRGLLETRGRAGTFVRYRPAGATRVLDDAPPGAVDLAGGQPDPQLLPDLSALAGDVFGAGLVAAAPTGGVLPEVAAEARRRLDGDGVPAGPVALTHGGLDGLGRVLRTRLRPGDAVAVEDPGWPNALALAAGLGLRTVPVAVDDAGPRPDALDRALAGGATAVVVTDRAQNPTGARLDADRAAELRAVLTRHPDTLLVEDDHAAELAGTPLHALAGATRWWAFVRSASKPYGPDLRAAVVTGDEETMTRVEDGLRVGPGWVSTVLQRLLLGCWQSADVAAQVGRAAAAYDLRRSTLVQALTGAGLDAVGGTGLNVWVRVPDEAAVTARLLTAGWAVAPGTRFRLRAAPGIRITVSHLDPGAVPRLAADLADALTPGRGFTA</sequence>
<dbReference type="PANTHER" id="PTHR46577">
    <property type="entry name" value="HTH-TYPE TRANSCRIPTIONAL REGULATORY PROTEIN GABR"/>
    <property type="match status" value="1"/>
</dbReference>
<keyword evidence="8" id="KW-1185">Reference proteome</keyword>
<dbReference type="Pfam" id="PF00155">
    <property type="entry name" value="Aminotran_1_2"/>
    <property type="match status" value="1"/>
</dbReference>
<evidence type="ECO:0000256" key="1">
    <source>
        <dbReference type="ARBA" id="ARBA00005384"/>
    </source>
</evidence>
<organism evidence="7 8">
    <name type="scientific">Microlunatus kandeliicorticis</name>
    <dbReference type="NCBI Taxonomy" id="1759536"/>
    <lineage>
        <taxon>Bacteria</taxon>
        <taxon>Bacillati</taxon>
        <taxon>Actinomycetota</taxon>
        <taxon>Actinomycetes</taxon>
        <taxon>Propionibacteriales</taxon>
        <taxon>Propionibacteriaceae</taxon>
        <taxon>Microlunatus</taxon>
    </lineage>
</organism>
<dbReference type="InterPro" id="IPR036388">
    <property type="entry name" value="WH-like_DNA-bd_sf"/>
</dbReference>
<dbReference type="InterPro" id="IPR015424">
    <property type="entry name" value="PyrdxlP-dep_Trfase"/>
</dbReference>
<evidence type="ECO:0000313" key="7">
    <source>
        <dbReference type="EMBL" id="MBA8792612.1"/>
    </source>
</evidence>
<evidence type="ECO:0000313" key="8">
    <source>
        <dbReference type="Proteomes" id="UP000523079"/>
    </source>
</evidence>
<protein>
    <submittedName>
        <fullName evidence="7">DNA-binding transcriptional MocR family regulator</fullName>
    </submittedName>
</protein>
<dbReference type="InterPro" id="IPR015421">
    <property type="entry name" value="PyrdxlP-dep_Trfase_major"/>
</dbReference>
<evidence type="ECO:0000259" key="6">
    <source>
        <dbReference type="PROSITE" id="PS50949"/>
    </source>
</evidence>
<evidence type="ECO:0000256" key="2">
    <source>
        <dbReference type="ARBA" id="ARBA00022898"/>
    </source>
</evidence>
<dbReference type="InterPro" id="IPR036390">
    <property type="entry name" value="WH_DNA-bd_sf"/>
</dbReference>
<dbReference type="InterPro" id="IPR015422">
    <property type="entry name" value="PyrdxlP-dep_Trfase_small"/>
</dbReference>
<dbReference type="GO" id="GO:0003700">
    <property type="term" value="F:DNA-binding transcription factor activity"/>
    <property type="evidence" value="ECO:0007669"/>
    <property type="project" value="InterPro"/>
</dbReference>
<dbReference type="Gene3D" id="1.10.10.10">
    <property type="entry name" value="Winged helix-like DNA-binding domain superfamily/Winged helix DNA-binding domain"/>
    <property type="match status" value="1"/>
</dbReference>
<gene>
    <name evidence="7" type="ORF">FHX74_000206</name>
</gene>
<dbReference type="PROSITE" id="PS50949">
    <property type="entry name" value="HTH_GNTR"/>
    <property type="match status" value="1"/>
</dbReference>
<dbReference type="SMART" id="SM00345">
    <property type="entry name" value="HTH_GNTR"/>
    <property type="match status" value="1"/>
</dbReference>
<comment type="similarity">
    <text evidence="1">In the C-terminal section; belongs to the class-I pyridoxal-phosphate-dependent aminotransferase family.</text>
</comment>
<dbReference type="Gene3D" id="3.90.1150.10">
    <property type="entry name" value="Aspartate Aminotransferase, domain 1"/>
    <property type="match status" value="1"/>
</dbReference>
<dbReference type="CDD" id="cd00609">
    <property type="entry name" value="AAT_like"/>
    <property type="match status" value="1"/>
</dbReference>
<dbReference type="GO" id="GO:0003677">
    <property type="term" value="F:DNA binding"/>
    <property type="evidence" value="ECO:0007669"/>
    <property type="project" value="UniProtKB-KW"/>
</dbReference>
<dbReference type="CDD" id="cd07377">
    <property type="entry name" value="WHTH_GntR"/>
    <property type="match status" value="1"/>
</dbReference>
<keyword evidence="4 7" id="KW-0238">DNA-binding</keyword>
<name>A0A7W3P486_9ACTN</name>
<dbReference type="Gene3D" id="3.40.640.10">
    <property type="entry name" value="Type I PLP-dependent aspartate aminotransferase-like (Major domain)"/>
    <property type="match status" value="1"/>
</dbReference>
<evidence type="ECO:0000256" key="5">
    <source>
        <dbReference type="ARBA" id="ARBA00023163"/>
    </source>
</evidence>
<proteinExistence type="inferred from homology"/>
<keyword evidence="3" id="KW-0805">Transcription regulation</keyword>
<dbReference type="SUPFAM" id="SSF46785">
    <property type="entry name" value="Winged helix' DNA-binding domain"/>
    <property type="match status" value="1"/>
</dbReference>
<dbReference type="GO" id="GO:0030170">
    <property type="term" value="F:pyridoxal phosphate binding"/>
    <property type="evidence" value="ECO:0007669"/>
    <property type="project" value="InterPro"/>
</dbReference>
<feature type="domain" description="HTH gntR-type" evidence="6">
    <location>
        <begin position="10"/>
        <end position="78"/>
    </location>
</feature>
<reference evidence="7 8" key="1">
    <citation type="submission" date="2020-07" db="EMBL/GenBank/DDBJ databases">
        <title>Sequencing the genomes of 1000 actinobacteria strains.</title>
        <authorList>
            <person name="Klenk H.-P."/>
        </authorList>
    </citation>
    <scope>NUCLEOTIDE SEQUENCE [LARGE SCALE GENOMIC DNA]</scope>
    <source>
        <strain evidence="7 8">DSM 100723</strain>
    </source>
</reference>
<dbReference type="InterPro" id="IPR051446">
    <property type="entry name" value="HTH_trans_reg/aminotransferase"/>
</dbReference>
<dbReference type="RefSeq" id="WP_182558241.1">
    <property type="nucleotide sequence ID" value="NZ_JACGWT010000001.1"/>
</dbReference>
<evidence type="ECO:0000256" key="4">
    <source>
        <dbReference type="ARBA" id="ARBA00023125"/>
    </source>
</evidence>
<keyword evidence="2" id="KW-0663">Pyridoxal phosphate</keyword>
<comment type="caution">
    <text evidence="7">The sequence shown here is derived from an EMBL/GenBank/DDBJ whole genome shotgun (WGS) entry which is preliminary data.</text>
</comment>
<keyword evidence="5" id="KW-0804">Transcription</keyword>
<dbReference type="Pfam" id="PF00392">
    <property type="entry name" value="GntR"/>
    <property type="match status" value="1"/>
</dbReference>
<dbReference type="AlphaFoldDB" id="A0A7W3P486"/>
<dbReference type="SUPFAM" id="SSF53383">
    <property type="entry name" value="PLP-dependent transferases"/>
    <property type="match status" value="1"/>
</dbReference>
<dbReference type="EMBL" id="JACGWT010000001">
    <property type="protein sequence ID" value="MBA8792612.1"/>
    <property type="molecule type" value="Genomic_DNA"/>
</dbReference>